<accession>A0A2S4LX77</accession>
<sequence>MTTQMRAGQLNRLMAIQQRSTTRDSFGQQVEAWTTIKSVYAYIEALSGSERAAAQSISTDVSHRFTVRYDAIFADPRVAATYRIVYASRIFDINAALNIDESNRSIELLASEGLTNG</sequence>
<evidence type="ECO:0000313" key="1">
    <source>
        <dbReference type="EMBL" id="POR47061.1"/>
    </source>
</evidence>
<dbReference type="AlphaFoldDB" id="A0A2S4LX77"/>
<dbReference type="OrthoDB" id="5460234at2"/>
<reference evidence="1 2" key="1">
    <citation type="submission" date="2018-01" db="EMBL/GenBank/DDBJ databases">
        <title>Genomic Encyclopedia of Type Strains, Phase III (KMG-III): the genomes of soil and plant-associated and newly described type strains.</title>
        <authorList>
            <person name="Whitman W."/>
        </authorList>
    </citation>
    <scope>NUCLEOTIDE SEQUENCE [LARGE SCALE GENOMIC DNA]</scope>
    <source>
        <strain evidence="1 2">JCM 18070</strain>
    </source>
</reference>
<protein>
    <submittedName>
        <fullName evidence="1">SPP1 family predicted phage head-tail adaptor</fullName>
    </submittedName>
</protein>
<name>A0A2S4LX77_9BURK</name>
<proteinExistence type="predicted"/>
<dbReference type="EMBL" id="PQGA01000020">
    <property type="protein sequence ID" value="POR47061.1"/>
    <property type="molecule type" value="Genomic_DNA"/>
</dbReference>
<comment type="caution">
    <text evidence="1">The sequence shown here is derived from an EMBL/GenBank/DDBJ whole genome shotgun (WGS) entry which is preliminary data.</text>
</comment>
<dbReference type="Proteomes" id="UP000237381">
    <property type="component" value="Unassembled WGS sequence"/>
</dbReference>
<dbReference type="InterPro" id="IPR038666">
    <property type="entry name" value="SSP1_head-tail_sf"/>
</dbReference>
<dbReference type="RefSeq" id="WP_103707019.1">
    <property type="nucleotide sequence ID" value="NZ_PQGA01000020.1"/>
</dbReference>
<evidence type="ECO:0000313" key="2">
    <source>
        <dbReference type="Proteomes" id="UP000237381"/>
    </source>
</evidence>
<gene>
    <name evidence="1" type="ORF">B0G62_12054</name>
</gene>
<keyword evidence="2" id="KW-1185">Reference proteome</keyword>
<dbReference type="Gene3D" id="2.40.10.270">
    <property type="entry name" value="Bacteriophage SPP1 head-tail adaptor protein"/>
    <property type="match status" value="1"/>
</dbReference>
<dbReference type="InterPro" id="IPR008767">
    <property type="entry name" value="Phage_SPP1_head-tail_adaptor"/>
</dbReference>
<dbReference type="Pfam" id="PF05521">
    <property type="entry name" value="Phage_HCP"/>
    <property type="match status" value="1"/>
</dbReference>
<organism evidence="1 2">
    <name type="scientific">Paraburkholderia eburnea</name>
    <dbReference type="NCBI Taxonomy" id="1189126"/>
    <lineage>
        <taxon>Bacteria</taxon>
        <taxon>Pseudomonadati</taxon>
        <taxon>Pseudomonadota</taxon>
        <taxon>Betaproteobacteria</taxon>
        <taxon>Burkholderiales</taxon>
        <taxon>Burkholderiaceae</taxon>
        <taxon>Paraburkholderia</taxon>
    </lineage>
</organism>
<dbReference type="NCBIfam" id="TIGR01563">
    <property type="entry name" value="gp16_SPP1"/>
    <property type="match status" value="1"/>
</dbReference>